<organism evidence="5 6">
    <name type="scientific">Ramlibacter lithotrophicus</name>
    <dbReference type="NCBI Taxonomy" id="2606681"/>
    <lineage>
        <taxon>Bacteria</taxon>
        <taxon>Pseudomonadati</taxon>
        <taxon>Pseudomonadota</taxon>
        <taxon>Betaproteobacteria</taxon>
        <taxon>Burkholderiales</taxon>
        <taxon>Comamonadaceae</taxon>
        <taxon>Ramlibacter</taxon>
    </lineage>
</organism>
<dbReference type="AlphaFoldDB" id="A0A7X6DEF4"/>
<evidence type="ECO:0000313" key="6">
    <source>
        <dbReference type="Proteomes" id="UP000521868"/>
    </source>
</evidence>
<dbReference type="PROSITE" id="PS51118">
    <property type="entry name" value="HTH_HXLR"/>
    <property type="match status" value="1"/>
</dbReference>
<keyword evidence="1" id="KW-0805">Transcription regulation</keyword>
<evidence type="ECO:0000313" key="5">
    <source>
        <dbReference type="EMBL" id="NKE65667.1"/>
    </source>
</evidence>
<keyword evidence="6" id="KW-1185">Reference proteome</keyword>
<comment type="caution">
    <text evidence="5">The sequence shown here is derived from an EMBL/GenBank/DDBJ whole genome shotgun (WGS) entry which is preliminary data.</text>
</comment>
<evidence type="ECO:0000256" key="2">
    <source>
        <dbReference type="ARBA" id="ARBA00023125"/>
    </source>
</evidence>
<protein>
    <submittedName>
        <fullName evidence="5">Helix-turn-helix transcriptional regulator</fullName>
    </submittedName>
</protein>
<dbReference type="EMBL" id="VTOX01000002">
    <property type="protein sequence ID" value="NKE65667.1"/>
    <property type="molecule type" value="Genomic_DNA"/>
</dbReference>
<reference evidence="5 6" key="1">
    <citation type="journal article" date="2020" name="Nature">
        <title>Bacterial chemolithoautotrophy via manganese oxidation.</title>
        <authorList>
            <person name="Yu H."/>
            <person name="Leadbetter J.R."/>
        </authorList>
    </citation>
    <scope>NUCLEOTIDE SEQUENCE [LARGE SCALE GENOMIC DNA]</scope>
    <source>
        <strain evidence="5 6">RBP-1</strain>
    </source>
</reference>
<evidence type="ECO:0000256" key="3">
    <source>
        <dbReference type="ARBA" id="ARBA00023163"/>
    </source>
</evidence>
<sequence>MKVSQELRFTAAAKRPPRSGARLLRKGDVLADACPSREILMHITSRWGVLVLLVLETGTLRFSELKRAIGGINERMLAQTLQRLESDGLLDRIAYEVVPPHVEYSLTALGREAAARVRSLSDWIEESLPRVLSERARRANRAE</sequence>
<dbReference type="Gene3D" id="1.10.10.10">
    <property type="entry name" value="Winged helix-like DNA-binding domain superfamily/Winged helix DNA-binding domain"/>
    <property type="match status" value="1"/>
</dbReference>
<proteinExistence type="predicted"/>
<keyword evidence="2" id="KW-0238">DNA-binding</keyword>
<dbReference type="Pfam" id="PF01638">
    <property type="entry name" value="HxlR"/>
    <property type="match status" value="1"/>
</dbReference>
<evidence type="ECO:0000259" key="4">
    <source>
        <dbReference type="PROSITE" id="PS51118"/>
    </source>
</evidence>
<dbReference type="GO" id="GO:0003677">
    <property type="term" value="F:DNA binding"/>
    <property type="evidence" value="ECO:0007669"/>
    <property type="project" value="UniProtKB-KW"/>
</dbReference>
<dbReference type="PANTHER" id="PTHR33204:SF37">
    <property type="entry name" value="HTH-TYPE TRANSCRIPTIONAL REGULATOR YODB"/>
    <property type="match status" value="1"/>
</dbReference>
<dbReference type="Proteomes" id="UP000521868">
    <property type="component" value="Unassembled WGS sequence"/>
</dbReference>
<keyword evidence="3" id="KW-0804">Transcription</keyword>
<feature type="domain" description="HTH hxlR-type" evidence="4">
    <location>
        <begin position="34"/>
        <end position="132"/>
    </location>
</feature>
<dbReference type="InterPro" id="IPR002577">
    <property type="entry name" value="HTH_HxlR"/>
</dbReference>
<dbReference type="RefSeq" id="WP_168106767.1">
    <property type="nucleotide sequence ID" value="NZ_VTOX01000002.1"/>
</dbReference>
<dbReference type="SUPFAM" id="SSF46785">
    <property type="entry name" value="Winged helix' DNA-binding domain"/>
    <property type="match status" value="1"/>
</dbReference>
<accession>A0A7X6DEF4</accession>
<evidence type="ECO:0000256" key="1">
    <source>
        <dbReference type="ARBA" id="ARBA00023015"/>
    </source>
</evidence>
<name>A0A7X6DEF4_9BURK</name>
<dbReference type="InterPro" id="IPR036388">
    <property type="entry name" value="WH-like_DNA-bd_sf"/>
</dbReference>
<dbReference type="InterPro" id="IPR036390">
    <property type="entry name" value="WH_DNA-bd_sf"/>
</dbReference>
<dbReference type="PANTHER" id="PTHR33204">
    <property type="entry name" value="TRANSCRIPTIONAL REGULATOR, MARR FAMILY"/>
    <property type="match status" value="1"/>
</dbReference>
<gene>
    <name evidence="5" type="ORF">RAMLITH_07515</name>
</gene>